<dbReference type="Proteomes" id="UP000824229">
    <property type="component" value="Unassembled WGS sequence"/>
</dbReference>
<dbReference type="AlphaFoldDB" id="A0A9E2KCP0"/>
<protein>
    <submittedName>
        <fullName evidence="7">Extracellular solute-binding protein</fullName>
    </submittedName>
</protein>
<dbReference type="PANTHER" id="PTHR43649:SF33">
    <property type="entry name" value="POLYGALACTURONAN_RHAMNOGALACTURONAN-BINDING PROTEIN YTCQ"/>
    <property type="match status" value="1"/>
</dbReference>
<dbReference type="EMBL" id="JAHLFQ010000193">
    <property type="protein sequence ID" value="MBU3804730.1"/>
    <property type="molecule type" value="Genomic_DNA"/>
</dbReference>
<keyword evidence="4" id="KW-0564">Palmitate</keyword>
<dbReference type="Pfam" id="PF01547">
    <property type="entry name" value="SBP_bac_1"/>
    <property type="match status" value="1"/>
</dbReference>
<dbReference type="InterPro" id="IPR006059">
    <property type="entry name" value="SBP"/>
</dbReference>
<keyword evidence="3" id="KW-0472">Membrane</keyword>
<comment type="caution">
    <text evidence="7">The sequence shown here is derived from an EMBL/GenBank/DDBJ whole genome shotgun (WGS) entry which is preliminary data.</text>
</comment>
<dbReference type="PROSITE" id="PS51257">
    <property type="entry name" value="PROKAR_LIPOPROTEIN"/>
    <property type="match status" value="1"/>
</dbReference>
<dbReference type="Gene3D" id="3.40.190.10">
    <property type="entry name" value="Periplasmic binding protein-like II"/>
    <property type="match status" value="2"/>
</dbReference>
<evidence type="ECO:0000256" key="4">
    <source>
        <dbReference type="ARBA" id="ARBA00023139"/>
    </source>
</evidence>
<evidence type="ECO:0000256" key="3">
    <source>
        <dbReference type="ARBA" id="ARBA00023136"/>
    </source>
</evidence>
<keyword evidence="1" id="KW-1003">Cell membrane</keyword>
<name>A0A9E2KCP0_9FIRM</name>
<evidence type="ECO:0000313" key="8">
    <source>
        <dbReference type="Proteomes" id="UP000824229"/>
    </source>
</evidence>
<reference evidence="7" key="1">
    <citation type="journal article" date="2021" name="PeerJ">
        <title>Extensive microbial diversity within the chicken gut microbiome revealed by metagenomics and culture.</title>
        <authorList>
            <person name="Gilroy R."/>
            <person name="Ravi A."/>
            <person name="Getino M."/>
            <person name="Pursley I."/>
            <person name="Horton D.L."/>
            <person name="Alikhan N.F."/>
            <person name="Baker D."/>
            <person name="Gharbi K."/>
            <person name="Hall N."/>
            <person name="Watson M."/>
            <person name="Adriaenssens E.M."/>
            <person name="Foster-Nyarko E."/>
            <person name="Jarju S."/>
            <person name="Secka A."/>
            <person name="Antonio M."/>
            <person name="Oren A."/>
            <person name="Chaudhuri R.R."/>
            <person name="La Ragione R."/>
            <person name="Hildebrand F."/>
            <person name="Pallen M.J."/>
        </authorList>
    </citation>
    <scope>NUCLEOTIDE SEQUENCE</scope>
    <source>
        <strain evidence="7">B5-657</strain>
    </source>
</reference>
<dbReference type="InterPro" id="IPR050490">
    <property type="entry name" value="Bact_solute-bd_prot1"/>
</dbReference>
<gene>
    <name evidence="7" type="ORF">H9872_08230</name>
</gene>
<sequence length="429" mass="46648">MKKWIGALTLISVMLTGMLTGCGGNNESVEMANGIGGTLTVVTGRTDAEELFAKIEADFIARYPEVTDIIWESSTDYDNYITTRMNTTDYGDVLMVPFSMSGSPDMYPNYFEPLGKVEELSEAYIDVTEADYEGIAYGLPTAINSLGIIYNTEVFEAAGITSMPTSVEELLEACQKIKENTDAIPFFTNYNTGLGVWGGTLTSFGGDQYKSAILEKGTAFEEGQPIREVMDLFYELASNGYTEQDPVTMDFAQGKQMLAEGKIAMMMKGSQDAKAIAELAGNSEAIKIAPLPVMFEGKTSIAFGAPEVMGINVNSDNKETARAFLDFFISAASGYADDLGGMSPAKADFTPEEKELFENNNIVLTAGSETPETEALYSSIANEVGVARLTDVLQQVVNMGLYPDQYESYADYVSQLETKWAQAVNEYAK</sequence>
<organism evidence="7 8">
    <name type="scientific">Candidatus Cellulosilyticum pullistercoris</name>
    <dbReference type="NCBI Taxonomy" id="2838521"/>
    <lineage>
        <taxon>Bacteria</taxon>
        <taxon>Bacillati</taxon>
        <taxon>Bacillota</taxon>
        <taxon>Clostridia</taxon>
        <taxon>Lachnospirales</taxon>
        <taxon>Cellulosilyticaceae</taxon>
        <taxon>Cellulosilyticum</taxon>
    </lineage>
</organism>
<accession>A0A9E2KCP0</accession>
<keyword evidence="2 6" id="KW-0732">Signal</keyword>
<dbReference type="PANTHER" id="PTHR43649">
    <property type="entry name" value="ARABINOSE-BINDING PROTEIN-RELATED"/>
    <property type="match status" value="1"/>
</dbReference>
<reference evidence="7" key="2">
    <citation type="submission" date="2021-04" db="EMBL/GenBank/DDBJ databases">
        <authorList>
            <person name="Gilroy R."/>
        </authorList>
    </citation>
    <scope>NUCLEOTIDE SEQUENCE</scope>
    <source>
        <strain evidence="7">B5-657</strain>
    </source>
</reference>
<proteinExistence type="predicted"/>
<evidence type="ECO:0000256" key="1">
    <source>
        <dbReference type="ARBA" id="ARBA00022475"/>
    </source>
</evidence>
<feature type="signal peptide" evidence="6">
    <location>
        <begin position="1"/>
        <end position="19"/>
    </location>
</feature>
<feature type="chain" id="PRO_5039722059" evidence="6">
    <location>
        <begin position="20"/>
        <end position="429"/>
    </location>
</feature>
<keyword evidence="5" id="KW-0449">Lipoprotein</keyword>
<evidence type="ECO:0000256" key="2">
    <source>
        <dbReference type="ARBA" id="ARBA00022729"/>
    </source>
</evidence>
<evidence type="ECO:0000256" key="5">
    <source>
        <dbReference type="ARBA" id="ARBA00023288"/>
    </source>
</evidence>
<evidence type="ECO:0000313" key="7">
    <source>
        <dbReference type="EMBL" id="MBU3804730.1"/>
    </source>
</evidence>
<dbReference type="SUPFAM" id="SSF53850">
    <property type="entry name" value="Periplasmic binding protein-like II"/>
    <property type="match status" value="1"/>
</dbReference>
<evidence type="ECO:0000256" key="6">
    <source>
        <dbReference type="SAM" id="SignalP"/>
    </source>
</evidence>